<keyword evidence="11 13" id="KW-0472">Membrane</keyword>
<sequence length="479" mass="51879">MNYAMVIHMLGWVSCFEAAFLLLPLLVSVIYGESCAFAFLVVAALCALLGLPLVLKRPSKRTMASKDGLVIVAFSWILLSVFGALPFVISGEIPFFVDALFETVSGFTTTGASILADVESLSHGTLFWRSFTHWIGGMGILVFILAILPMKGGSSVFLMKAESPGPSVSKLVPRIRETAFILYAIYFAMTVVECVLLLAGGMPLFDTLCTAFGTAGTGGFGIKADSFGSYSPYLQGVVAVFMMLFGINFNLYYLCLRKKFSQAVKSLELWAYLLIIAAATGAIAINVFPMFDSAGQALHHAFFQVSSIITTTGFATTDFNLWPAFSRTILVTLMFVGACAGSTGGGIKVSRILIMLKEVRKEIRLACHPRSVRKVKIDGRTVDHDVIRSVNAFLVVYLVLFASSVLIVSLDEFDLVTTFTAVATTLNNVGPGLEEVGPTGNFSAFSPVAKLVMSFDMLAGRLELMPMLMLFVPATWKRK</sequence>
<evidence type="ECO:0000256" key="7">
    <source>
        <dbReference type="ARBA" id="ARBA00022692"/>
    </source>
</evidence>
<dbReference type="Pfam" id="PF02386">
    <property type="entry name" value="TrkH"/>
    <property type="match status" value="1"/>
</dbReference>
<dbReference type="Proteomes" id="UP000823935">
    <property type="component" value="Unassembled WGS sequence"/>
</dbReference>
<comment type="similarity">
    <text evidence="2">Belongs to the TrkH potassium transport family.</text>
</comment>
<feature type="transmembrane region" description="Helical" evidence="13">
    <location>
        <begin position="131"/>
        <end position="150"/>
    </location>
</feature>
<evidence type="ECO:0000256" key="6">
    <source>
        <dbReference type="ARBA" id="ARBA00022538"/>
    </source>
</evidence>
<keyword evidence="10" id="KW-0406">Ion transport</keyword>
<feature type="binding site" evidence="12">
    <location>
        <position position="218"/>
    </location>
    <ligand>
        <name>K(+)</name>
        <dbReference type="ChEBI" id="CHEBI:29103"/>
    </ligand>
</feature>
<comment type="subcellular location">
    <subcellularLocation>
        <location evidence="1">Cell inner membrane</location>
        <topology evidence="1">Multi-pass membrane protein</topology>
    </subcellularLocation>
</comment>
<feature type="transmembrane region" description="Helical" evidence="13">
    <location>
        <begin position="329"/>
        <end position="354"/>
    </location>
</feature>
<evidence type="ECO:0000313" key="14">
    <source>
        <dbReference type="EMBL" id="HIS32740.1"/>
    </source>
</evidence>
<evidence type="ECO:0000256" key="8">
    <source>
        <dbReference type="ARBA" id="ARBA00022958"/>
    </source>
</evidence>
<dbReference type="InterPro" id="IPR003445">
    <property type="entry name" value="Cat_transpt"/>
</dbReference>
<feature type="transmembrane region" description="Helical" evidence="13">
    <location>
        <begin position="458"/>
        <end position="476"/>
    </location>
</feature>
<dbReference type="PANTHER" id="PTHR32024:SF2">
    <property type="entry name" value="TRK SYSTEM POTASSIUM UPTAKE PROTEIN TRKG-RELATED"/>
    <property type="match status" value="1"/>
</dbReference>
<comment type="caution">
    <text evidence="14">The sequence shown here is derived from an EMBL/GenBank/DDBJ whole genome shotgun (WGS) entry which is preliminary data.</text>
</comment>
<feature type="transmembrane region" description="Helical" evidence="13">
    <location>
        <begin position="180"/>
        <end position="199"/>
    </location>
</feature>
<feature type="binding site" evidence="12">
    <location>
        <position position="428"/>
    </location>
    <ligand>
        <name>K(+)</name>
        <dbReference type="ChEBI" id="CHEBI:29103"/>
    </ligand>
</feature>
<dbReference type="GO" id="GO:0005886">
    <property type="term" value="C:plasma membrane"/>
    <property type="evidence" value="ECO:0007669"/>
    <property type="project" value="UniProtKB-SubCell"/>
</dbReference>
<feature type="binding site" evidence="12">
    <location>
        <position position="109"/>
    </location>
    <ligand>
        <name>K(+)</name>
        <dbReference type="ChEBI" id="CHEBI:29103"/>
    </ligand>
</feature>
<accession>A0A9D1EUY6</accession>
<protein>
    <submittedName>
        <fullName evidence="14">TrkH family potassium uptake protein</fullName>
    </submittedName>
</protein>
<evidence type="ECO:0000256" key="3">
    <source>
        <dbReference type="ARBA" id="ARBA00022448"/>
    </source>
</evidence>
<dbReference type="GO" id="GO:0046872">
    <property type="term" value="F:metal ion binding"/>
    <property type="evidence" value="ECO:0007669"/>
    <property type="project" value="UniProtKB-KW"/>
</dbReference>
<dbReference type="GO" id="GO:0015379">
    <property type="term" value="F:potassium:chloride symporter activity"/>
    <property type="evidence" value="ECO:0007669"/>
    <property type="project" value="InterPro"/>
</dbReference>
<feature type="binding site" evidence="12">
    <location>
        <position position="312"/>
    </location>
    <ligand>
        <name>K(+)</name>
        <dbReference type="ChEBI" id="CHEBI:29103"/>
    </ligand>
</feature>
<dbReference type="PIRSF" id="PIRSF006247">
    <property type="entry name" value="TrkH"/>
    <property type="match status" value="1"/>
</dbReference>
<feature type="transmembrane region" description="Helical" evidence="13">
    <location>
        <begin position="233"/>
        <end position="255"/>
    </location>
</feature>
<organism evidence="14 15">
    <name type="scientific">Candidatus Limivivens intestinipullorum</name>
    <dbReference type="NCBI Taxonomy" id="2840858"/>
    <lineage>
        <taxon>Bacteria</taxon>
        <taxon>Bacillati</taxon>
        <taxon>Bacillota</taxon>
        <taxon>Clostridia</taxon>
        <taxon>Lachnospirales</taxon>
        <taxon>Lachnospiraceae</taxon>
        <taxon>Lachnospiraceae incertae sedis</taxon>
        <taxon>Candidatus Limivivens</taxon>
    </lineage>
</organism>
<feature type="transmembrane region" description="Helical" evidence="13">
    <location>
        <begin position="12"/>
        <end position="31"/>
    </location>
</feature>
<feature type="binding site" evidence="12">
    <location>
        <position position="429"/>
    </location>
    <ligand>
        <name>K(+)</name>
        <dbReference type="ChEBI" id="CHEBI:29103"/>
    </ligand>
</feature>
<reference evidence="14" key="1">
    <citation type="submission" date="2020-10" db="EMBL/GenBank/DDBJ databases">
        <authorList>
            <person name="Gilroy R."/>
        </authorList>
    </citation>
    <scope>NUCLEOTIDE SEQUENCE</scope>
    <source>
        <strain evidence="14">CHK190-19873</strain>
    </source>
</reference>
<dbReference type="EMBL" id="DVIQ01000099">
    <property type="protein sequence ID" value="HIS32740.1"/>
    <property type="molecule type" value="Genomic_DNA"/>
</dbReference>
<evidence type="ECO:0000256" key="13">
    <source>
        <dbReference type="SAM" id="Phobius"/>
    </source>
</evidence>
<keyword evidence="9 13" id="KW-1133">Transmembrane helix</keyword>
<evidence type="ECO:0000256" key="11">
    <source>
        <dbReference type="ARBA" id="ARBA00023136"/>
    </source>
</evidence>
<evidence type="ECO:0000256" key="1">
    <source>
        <dbReference type="ARBA" id="ARBA00004429"/>
    </source>
</evidence>
<keyword evidence="4" id="KW-1003">Cell membrane</keyword>
<keyword evidence="8 12" id="KW-0630">Potassium</keyword>
<reference evidence="14" key="2">
    <citation type="journal article" date="2021" name="PeerJ">
        <title>Extensive microbial diversity within the chicken gut microbiome revealed by metagenomics and culture.</title>
        <authorList>
            <person name="Gilroy R."/>
            <person name="Ravi A."/>
            <person name="Getino M."/>
            <person name="Pursley I."/>
            <person name="Horton D.L."/>
            <person name="Alikhan N.F."/>
            <person name="Baker D."/>
            <person name="Gharbi K."/>
            <person name="Hall N."/>
            <person name="Watson M."/>
            <person name="Adriaenssens E.M."/>
            <person name="Foster-Nyarko E."/>
            <person name="Jarju S."/>
            <person name="Secka A."/>
            <person name="Antonio M."/>
            <person name="Oren A."/>
            <person name="Chaudhuri R.R."/>
            <person name="La Ragione R."/>
            <person name="Hildebrand F."/>
            <person name="Pallen M.J."/>
        </authorList>
    </citation>
    <scope>NUCLEOTIDE SEQUENCE</scope>
    <source>
        <strain evidence="14">CHK190-19873</strain>
    </source>
</reference>
<feature type="transmembrane region" description="Helical" evidence="13">
    <location>
        <begin position="267"/>
        <end position="288"/>
    </location>
</feature>
<evidence type="ECO:0000256" key="2">
    <source>
        <dbReference type="ARBA" id="ARBA00009137"/>
    </source>
</evidence>
<dbReference type="InterPro" id="IPR004772">
    <property type="entry name" value="TrkH"/>
</dbReference>
<dbReference type="AlphaFoldDB" id="A0A9D1EUY6"/>
<gene>
    <name evidence="14" type="ORF">IAB44_14530</name>
</gene>
<evidence type="ECO:0000313" key="15">
    <source>
        <dbReference type="Proteomes" id="UP000823935"/>
    </source>
</evidence>
<evidence type="ECO:0000256" key="5">
    <source>
        <dbReference type="ARBA" id="ARBA00022519"/>
    </source>
</evidence>
<keyword evidence="6" id="KW-0633">Potassium transport</keyword>
<feature type="binding site" evidence="12">
    <location>
        <position position="311"/>
    </location>
    <ligand>
        <name>K(+)</name>
        <dbReference type="ChEBI" id="CHEBI:29103"/>
    </ligand>
</feature>
<feature type="transmembrane region" description="Helical" evidence="13">
    <location>
        <begin position="37"/>
        <end position="55"/>
    </location>
</feature>
<evidence type="ECO:0000256" key="10">
    <source>
        <dbReference type="ARBA" id="ARBA00023065"/>
    </source>
</evidence>
<feature type="transmembrane region" description="Helical" evidence="13">
    <location>
        <begin position="67"/>
        <end position="89"/>
    </location>
</feature>
<feature type="binding site" evidence="12">
    <location>
        <position position="110"/>
    </location>
    <ligand>
        <name>K(+)</name>
        <dbReference type="ChEBI" id="CHEBI:29103"/>
    </ligand>
</feature>
<proteinExistence type="inferred from homology"/>
<keyword evidence="12" id="KW-0479">Metal-binding</keyword>
<evidence type="ECO:0000256" key="12">
    <source>
        <dbReference type="PIRSR" id="PIRSR006247-1"/>
    </source>
</evidence>
<evidence type="ECO:0000256" key="9">
    <source>
        <dbReference type="ARBA" id="ARBA00022989"/>
    </source>
</evidence>
<keyword evidence="3" id="KW-0813">Transport</keyword>
<evidence type="ECO:0000256" key="4">
    <source>
        <dbReference type="ARBA" id="ARBA00022475"/>
    </source>
</evidence>
<keyword evidence="5" id="KW-0997">Cell inner membrane</keyword>
<keyword evidence="7 13" id="KW-0812">Transmembrane</keyword>
<dbReference type="PANTHER" id="PTHR32024">
    <property type="entry name" value="TRK SYSTEM POTASSIUM UPTAKE PROTEIN TRKG-RELATED"/>
    <property type="match status" value="1"/>
</dbReference>
<feature type="transmembrane region" description="Helical" evidence="13">
    <location>
        <begin position="390"/>
        <end position="410"/>
    </location>
</feature>
<name>A0A9D1EUY6_9FIRM</name>